<dbReference type="PROSITE" id="PS51257">
    <property type="entry name" value="PROKAR_LIPOPROTEIN"/>
    <property type="match status" value="1"/>
</dbReference>
<feature type="region of interest" description="Disordered" evidence="1">
    <location>
        <begin position="128"/>
        <end position="147"/>
    </location>
</feature>
<evidence type="ECO:0000256" key="2">
    <source>
        <dbReference type="SAM" id="SignalP"/>
    </source>
</evidence>
<feature type="signal peptide" evidence="2">
    <location>
        <begin position="1"/>
        <end position="20"/>
    </location>
</feature>
<dbReference type="EMBL" id="FORF01000006">
    <property type="protein sequence ID" value="SFI79033.1"/>
    <property type="molecule type" value="Genomic_DNA"/>
</dbReference>
<accession>A0A1I3L2S7</accession>
<evidence type="ECO:0000313" key="3">
    <source>
        <dbReference type="EMBL" id="SFI79033.1"/>
    </source>
</evidence>
<dbReference type="AlphaFoldDB" id="A0A1I3L2S7"/>
<feature type="chain" id="PRO_5017179544" evidence="2">
    <location>
        <begin position="21"/>
        <end position="261"/>
    </location>
</feature>
<sequence length="261" mass="27958">MLRTHTALLFVTGASLLVLAGCNDDNSTANQPPEPPAKVESQPSAPPPKDSTDDALRRITEGADSIRQGAEQLARDARQHTDKLIEDAGPTLERLRDMAREFGVAANQVTERALRDFQTGITVLQQRVDESRTTAPQSGDPAALLPPSDELRADTRIAAKARSAGVGPDYVGVWAADAAACAQVDLDPQTPIAVVTPTTIRRADSVCNFAETPLTDREATLKATCIADDKMEDIDIQLQMPEDNALELDGAAALIRCRLPD</sequence>
<dbReference type="STRING" id="1121003.SAMN03080618_01354"/>
<keyword evidence="2" id="KW-0732">Signal</keyword>
<proteinExistence type="predicted"/>
<reference evidence="4" key="1">
    <citation type="submission" date="2016-10" db="EMBL/GenBank/DDBJ databases">
        <authorList>
            <person name="Varghese N."/>
            <person name="Submissions S."/>
        </authorList>
    </citation>
    <scope>NUCLEOTIDE SEQUENCE [LARGE SCALE GENOMIC DNA]</scope>
    <source>
        <strain evidence="4">DSM 21857</strain>
    </source>
</reference>
<feature type="region of interest" description="Disordered" evidence="1">
    <location>
        <begin position="25"/>
        <end position="54"/>
    </location>
</feature>
<dbReference type="OrthoDB" id="8115580at2"/>
<organism evidence="3 4">
    <name type="scientific">Aquamicrobium aerolatum DSM 21857</name>
    <dbReference type="NCBI Taxonomy" id="1121003"/>
    <lineage>
        <taxon>Bacteria</taxon>
        <taxon>Pseudomonadati</taxon>
        <taxon>Pseudomonadota</taxon>
        <taxon>Alphaproteobacteria</taxon>
        <taxon>Hyphomicrobiales</taxon>
        <taxon>Phyllobacteriaceae</taxon>
        <taxon>Aerobium</taxon>
    </lineage>
</organism>
<name>A0A1I3L2S7_9HYPH</name>
<dbReference type="RefSeq" id="WP_091520157.1">
    <property type="nucleotide sequence ID" value="NZ_FORF01000006.1"/>
</dbReference>
<protein>
    <submittedName>
        <fullName evidence="3">Uncharacterized protein</fullName>
    </submittedName>
</protein>
<dbReference type="Proteomes" id="UP000242763">
    <property type="component" value="Unassembled WGS sequence"/>
</dbReference>
<evidence type="ECO:0000313" key="4">
    <source>
        <dbReference type="Proteomes" id="UP000242763"/>
    </source>
</evidence>
<evidence type="ECO:0000256" key="1">
    <source>
        <dbReference type="SAM" id="MobiDB-lite"/>
    </source>
</evidence>
<keyword evidence="4" id="KW-1185">Reference proteome</keyword>
<gene>
    <name evidence="3" type="ORF">SAMN03080618_01354</name>
</gene>